<dbReference type="PANTHER" id="PTHR47379">
    <property type="entry name" value="SIALYLTRANSFERASE-LIKE PROTEIN 2"/>
    <property type="match status" value="1"/>
</dbReference>
<proteinExistence type="inferred from homology"/>
<evidence type="ECO:0000256" key="5">
    <source>
        <dbReference type="ARBA" id="ARBA00022692"/>
    </source>
</evidence>
<evidence type="ECO:0000256" key="3">
    <source>
        <dbReference type="ARBA" id="ARBA00022676"/>
    </source>
</evidence>
<keyword evidence="10" id="KW-0325">Glycoprotein</keyword>
<evidence type="ECO:0000313" key="13">
    <source>
        <dbReference type="Proteomes" id="UP001324115"/>
    </source>
</evidence>
<feature type="signal peptide" evidence="11">
    <location>
        <begin position="1"/>
        <end position="18"/>
    </location>
</feature>
<evidence type="ECO:0000256" key="2">
    <source>
        <dbReference type="ARBA" id="ARBA00006003"/>
    </source>
</evidence>
<organism evidence="12 13">
    <name type="scientific">Quercus rubra</name>
    <name type="common">Northern red oak</name>
    <name type="synonym">Quercus borealis</name>
    <dbReference type="NCBI Taxonomy" id="3512"/>
    <lineage>
        <taxon>Eukaryota</taxon>
        <taxon>Viridiplantae</taxon>
        <taxon>Streptophyta</taxon>
        <taxon>Embryophyta</taxon>
        <taxon>Tracheophyta</taxon>
        <taxon>Spermatophyta</taxon>
        <taxon>Magnoliopsida</taxon>
        <taxon>eudicotyledons</taxon>
        <taxon>Gunneridae</taxon>
        <taxon>Pentapetalae</taxon>
        <taxon>rosids</taxon>
        <taxon>fabids</taxon>
        <taxon>Fagales</taxon>
        <taxon>Fagaceae</taxon>
        <taxon>Quercus</taxon>
    </lineage>
</organism>
<dbReference type="Pfam" id="PF00777">
    <property type="entry name" value="Glyco_transf_29"/>
    <property type="match status" value="1"/>
</dbReference>
<evidence type="ECO:0000256" key="9">
    <source>
        <dbReference type="ARBA" id="ARBA00023136"/>
    </source>
</evidence>
<dbReference type="InterPro" id="IPR038578">
    <property type="entry name" value="GT29-like_sf"/>
</dbReference>
<dbReference type="GO" id="GO:0008373">
    <property type="term" value="F:sialyltransferase activity"/>
    <property type="evidence" value="ECO:0007669"/>
    <property type="project" value="InterPro"/>
</dbReference>
<evidence type="ECO:0000256" key="8">
    <source>
        <dbReference type="ARBA" id="ARBA00023034"/>
    </source>
</evidence>
<keyword evidence="5" id="KW-0812">Transmembrane</keyword>
<accession>A0AAN7IFX7</accession>
<gene>
    <name evidence="12" type="ORF">RGQ29_004555</name>
</gene>
<feature type="chain" id="PRO_5042870078" evidence="11">
    <location>
        <begin position="19"/>
        <end position="441"/>
    </location>
</feature>
<dbReference type="Gene3D" id="3.90.1480.20">
    <property type="entry name" value="Glycosyl transferase family 29"/>
    <property type="match status" value="1"/>
</dbReference>
<dbReference type="EMBL" id="JAXUIC010000010">
    <property type="protein sequence ID" value="KAK4569197.1"/>
    <property type="molecule type" value="Genomic_DNA"/>
</dbReference>
<comment type="similarity">
    <text evidence="2">Belongs to the glycosyltransferase 29 family.</text>
</comment>
<keyword evidence="6" id="KW-0735">Signal-anchor</keyword>
<dbReference type="CDD" id="cd19952">
    <property type="entry name" value="GT29"/>
    <property type="match status" value="1"/>
</dbReference>
<keyword evidence="9" id="KW-0472">Membrane</keyword>
<keyword evidence="3" id="KW-0328">Glycosyltransferase</keyword>
<protein>
    <submittedName>
        <fullName evidence="12">Uncharacterized protein</fullName>
    </submittedName>
</protein>
<evidence type="ECO:0000256" key="1">
    <source>
        <dbReference type="ARBA" id="ARBA00004323"/>
    </source>
</evidence>
<reference evidence="12 13" key="1">
    <citation type="journal article" date="2023" name="G3 (Bethesda)">
        <title>A haplotype-resolved chromosome-scale genome for Quercus rubra L. provides insights into the genetics of adaptive traits for red oak species.</title>
        <authorList>
            <person name="Kapoor B."/>
            <person name="Jenkins J."/>
            <person name="Schmutz J."/>
            <person name="Zhebentyayeva T."/>
            <person name="Kuelheim C."/>
            <person name="Coggeshall M."/>
            <person name="Heim C."/>
            <person name="Lasky J.R."/>
            <person name="Leites L."/>
            <person name="Islam-Faridi N."/>
            <person name="Romero-Severson J."/>
            <person name="DeLeo V.L."/>
            <person name="Lucas S.M."/>
            <person name="Lazic D."/>
            <person name="Gailing O."/>
            <person name="Carlson J."/>
            <person name="Staton M."/>
        </authorList>
    </citation>
    <scope>NUCLEOTIDE SEQUENCE [LARGE SCALE GENOMIC DNA]</scope>
    <source>
        <strain evidence="12">Pseudo-F2</strain>
    </source>
</reference>
<keyword evidence="11" id="KW-0732">Signal</keyword>
<keyword evidence="7" id="KW-1133">Transmembrane helix</keyword>
<comment type="subcellular location">
    <subcellularLocation>
        <location evidence="1">Golgi apparatus membrane</location>
        <topology evidence="1">Single-pass type II membrane protein</topology>
    </subcellularLocation>
</comment>
<dbReference type="AlphaFoldDB" id="A0AAN7IFX7"/>
<evidence type="ECO:0000256" key="6">
    <source>
        <dbReference type="ARBA" id="ARBA00022968"/>
    </source>
</evidence>
<dbReference type="InterPro" id="IPR001675">
    <property type="entry name" value="Glyco_trans_29"/>
</dbReference>
<evidence type="ECO:0000256" key="11">
    <source>
        <dbReference type="SAM" id="SignalP"/>
    </source>
</evidence>
<evidence type="ECO:0000256" key="10">
    <source>
        <dbReference type="ARBA" id="ARBA00023180"/>
    </source>
</evidence>
<keyword evidence="13" id="KW-1185">Reference proteome</keyword>
<dbReference type="PANTHER" id="PTHR47379:SF3">
    <property type="entry name" value="SIALYLTRANSFERASE-LIKE PROTEIN 2"/>
    <property type="match status" value="1"/>
</dbReference>
<keyword evidence="4" id="KW-0808">Transferase</keyword>
<keyword evidence="8" id="KW-0333">Golgi apparatus</keyword>
<sequence>MRLLQFGLLLALASGLSAILIYITGPLDEEDFQALKALQTHFHKCVSANGLGLQAWSGEDYCKVTIKYSGDTIPKWKDPKTGELEGLSFDFDLCEAVATWEQVRNSSTILTKEFIDALPNGWEDYAWRRINKGVLLNHCKNKTLCMEKLSLVLPETPPYLPRQFGRYAVIGNSGDLLKTKFGREIDGYDVVIRENSAPIQNYSDYVGKKSTFRLLNRGSAKALDKVVVLDERRKEVLIVKTTIHDIMNKMTRMATQAFACLDYGKLLAFGDNYLTDFFFLFLGDGCYAGTKGTGLKALEFALSICESVDMYGFTVDPELDYHIINFLIATRINISIILPYLIKIHSPMRADPNRVVEWVPSRGTIRAARLASEKLLKRVGAGSSDPLAACSITKKQVEREPAALSNLRKVASDHQKYVKGTTMYPLEHSLGDGVLCTVPAS</sequence>
<dbReference type="Proteomes" id="UP001324115">
    <property type="component" value="Unassembled WGS sequence"/>
</dbReference>
<dbReference type="GO" id="GO:0000139">
    <property type="term" value="C:Golgi membrane"/>
    <property type="evidence" value="ECO:0007669"/>
    <property type="project" value="UniProtKB-SubCell"/>
</dbReference>
<evidence type="ECO:0000256" key="4">
    <source>
        <dbReference type="ARBA" id="ARBA00022679"/>
    </source>
</evidence>
<evidence type="ECO:0000313" key="12">
    <source>
        <dbReference type="EMBL" id="KAK4569197.1"/>
    </source>
</evidence>
<name>A0AAN7IFX7_QUERU</name>
<comment type="caution">
    <text evidence="12">The sequence shown here is derived from an EMBL/GenBank/DDBJ whole genome shotgun (WGS) entry which is preliminary data.</text>
</comment>
<evidence type="ECO:0000256" key="7">
    <source>
        <dbReference type="ARBA" id="ARBA00022989"/>
    </source>
</evidence>